<dbReference type="AlphaFoldDB" id="A0A8H7NT22"/>
<reference evidence="1" key="2">
    <citation type="journal article" name="Front. Microbiol.">
        <title>Degradative Capacity of Two Strains of Rhodonia placenta: From Phenotype to Genotype.</title>
        <authorList>
            <person name="Kolle M."/>
            <person name="Horta M.A.C."/>
            <person name="Nowrousian M."/>
            <person name="Ohm R.A."/>
            <person name="Benz J.P."/>
            <person name="Pilgard A."/>
        </authorList>
    </citation>
    <scope>NUCLEOTIDE SEQUENCE</scope>
    <source>
        <strain evidence="1">FPRL280</strain>
    </source>
</reference>
<evidence type="ECO:0000313" key="2">
    <source>
        <dbReference type="Proteomes" id="UP000639403"/>
    </source>
</evidence>
<protein>
    <submittedName>
        <fullName evidence="1">Uncharacterized protein</fullName>
    </submittedName>
</protein>
<gene>
    <name evidence="1" type="ORF">IEO21_10139</name>
</gene>
<dbReference type="Proteomes" id="UP000639403">
    <property type="component" value="Unassembled WGS sequence"/>
</dbReference>
<dbReference type="EMBL" id="JADOXO010000675">
    <property type="protein sequence ID" value="KAF9801361.1"/>
    <property type="molecule type" value="Genomic_DNA"/>
</dbReference>
<organism evidence="1 2">
    <name type="scientific">Rhodonia placenta</name>
    <dbReference type="NCBI Taxonomy" id="104341"/>
    <lineage>
        <taxon>Eukaryota</taxon>
        <taxon>Fungi</taxon>
        <taxon>Dikarya</taxon>
        <taxon>Basidiomycota</taxon>
        <taxon>Agaricomycotina</taxon>
        <taxon>Agaricomycetes</taxon>
        <taxon>Polyporales</taxon>
        <taxon>Adustoporiaceae</taxon>
        <taxon>Rhodonia</taxon>
    </lineage>
</organism>
<reference evidence="1" key="1">
    <citation type="submission" date="2020-11" db="EMBL/GenBank/DDBJ databases">
        <authorList>
            <person name="Koelle M."/>
            <person name="Horta M.A.C."/>
            <person name="Nowrousian M."/>
            <person name="Ohm R.A."/>
            <person name="Benz P."/>
            <person name="Pilgard A."/>
        </authorList>
    </citation>
    <scope>NUCLEOTIDE SEQUENCE</scope>
    <source>
        <strain evidence="1">FPRL280</strain>
    </source>
</reference>
<name>A0A8H7NT22_9APHY</name>
<accession>A0A8H7NT22</accession>
<evidence type="ECO:0000313" key="1">
    <source>
        <dbReference type="EMBL" id="KAF9801361.1"/>
    </source>
</evidence>
<comment type="caution">
    <text evidence="1">The sequence shown here is derived from an EMBL/GenBank/DDBJ whole genome shotgun (WGS) entry which is preliminary data.</text>
</comment>
<proteinExistence type="predicted"/>
<sequence length="78" mass="8721">MAYKETPLSRALEHDFWPDVLEVVNHPKVAHLVGMGKAMTKLFNAAKDATIPGHSPDQLLAAGFFSLLFRKNPLIIFF</sequence>